<sequence length="97" mass="11008">MGCTSQKQSSPPKSRNDESITTGQLDSKFTQNIITLKYSNQKLIGQKIKSGKYYNLLLNHVILQKDILNSTIMIRRQKNQENLPSKKDYVTSSNGCN</sequence>
<keyword evidence="3" id="KW-1185">Reference proteome</keyword>
<evidence type="ECO:0000313" key="2">
    <source>
        <dbReference type="EMBL" id="CAD8063312.1"/>
    </source>
</evidence>
<proteinExistence type="predicted"/>
<name>A0A8S1LBM3_9CILI</name>
<dbReference type="AlphaFoldDB" id="A0A8S1LBM3"/>
<evidence type="ECO:0000256" key="1">
    <source>
        <dbReference type="SAM" id="MobiDB-lite"/>
    </source>
</evidence>
<accession>A0A8S1LBM3</accession>
<gene>
    <name evidence="2" type="ORF">PSON_ATCC_30995.1.T0170345</name>
</gene>
<feature type="region of interest" description="Disordered" evidence="1">
    <location>
        <begin position="1"/>
        <end position="23"/>
    </location>
</feature>
<protein>
    <submittedName>
        <fullName evidence="2">Uncharacterized protein</fullName>
    </submittedName>
</protein>
<evidence type="ECO:0000313" key="3">
    <source>
        <dbReference type="Proteomes" id="UP000692954"/>
    </source>
</evidence>
<organism evidence="2 3">
    <name type="scientific">Paramecium sonneborni</name>
    <dbReference type="NCBI Taxonomy" id="65129"/>
    <lineage>
        <taxon>Eukaryota</taxon>
        <taxon>Sar</taxon>
        <taxon>Alveolata</taxon>
        <taxon>Ciliophora</taxon>
        <taxon>Intramacronucleata</taxon>
        <taxon>Oligohymenophorea</taxon>
        <taxon>Peniculida</taxon>
        <taxon>Parameciidae</taxon>
        <taxon>Paramecium</taxon>
    </lineage>
</organism>
<comment type="caution">
    <text evidence="2">The sequence shown here is derived from an EMBL/GenBank/DDBJ whole genome shotgun (WGS) entry which is preliminary data.</text>
</comment>
<reference evidence="2" key="1">
    <citation type="submission" date="2021-01" db="EMBL/GenBank/DDBJ databases">
        <authorList>
            <consortium name="Genoscope - CEA"/>
            <person name="William W."/>
        </authorList>
    </citation>
    <scope>NUCLEOTIDE SEQUENCE</scope>
</reference>
<dbReference type="OrthoDB" id="306413at2759"/>
<dbReference type="Proteomes" id="UP000692954">
    <property type="component" value="Unassembled WGS sequence"/>
</dbReference>
<dbReference type="EMBL" id="CAJJDN010000017">
    <property type="protein sequence ID" value="CAD8063312.1"/>
    <property type="molecule type" value="Genomic_DNA"/>
</dbReference>